<protein>
    <recommendedName>
        <fullName evidence="4">Retrotransposon gag domain-containing protein</fullName>
    </recommendedName>
</protein>
<feature type="compositionally biased region" description="Basic and acidic residues" evidence="1">
    <location>
        <begin position="12"/>
        <end position="23"/>
    </location>
</feature>
<sequence length="175" mass="19166">MLGRLANMNKAGARDMRQDEATSPRHSALCNAVAPPVEASVPRRSIIHPGNEPVTGQQSRHDASAPEAIAPKPPTDVVAALQQQVDALSVRVACQVRLGTNTELEALALFSPEIRRTFMLTGMKLPTFTKFTGKPDLEEHLIEFQSHVSFHQPDSRVYSRAFPSSLAGLALKWFN</sequence>
<dbReference type="AlphaFoldDB" id="A0AAV3P7V7"/>
<comment type="caution">
    <text evidence="2">The sequence shown here is derived from an EMBL/GenBank/DDBJ whole genome shotgun (WGS) entry which is preliminary data.</text>
</comment>
<evidence type="ECO:0000313" key="3">
    <source>
        <dbReference type="Proteomes" id="UP001454036"/>
    </source>
</evidence>
<dbReference type="EMBL" id="BAABME010016848">
    <property type="protein sequence ID" value="GAA0147700.1"/>
    <property type="molecule type" value="Genomic_DNA"/>
</dbReference>
<evidence type="ECO:0000256" key="1">
    <source>
        <dbReference type="SAM" id="MobiDB-lite"/>
    </source>
</evidence>
<evidence type="ECO:0008006" key="4">
    <source>
        <dbReference type="Google" id="ProtNLM"/>
    </source>
</evidence>
<reference evidence="2 3" key="1">
    <citation type="submission" date="2024-01" db="EMBL/GenBank/DDBJ databases">
        <title>The complete chloroplast genome sequence of Lithospermum erythrorhizon: insights into the phylogenetic relationship among Boraginaceae species and the maternal lineages of purple gromwells.</title>
        <authorList>
            <person name="Okada T."/>
            <person name="Watanabe K."/>
        </authorList>
    </citation>
    <scope>NUCLEOTIDE SEQUENCE [LARGE SCALE GENOMIC DNA]</scope>
</reference>
<evidence type="ECO:0000313" key="2">
    <source>
        <dbReference type="EMBL" id="GAA0147700.1"/>
    </source>
</evidence>
<name>A0AAV3P7V7_LITER</name>
<gene>
    <name evidence="2" type="ORF">LIER_36568</name>
</gene>
<organism evidence="2 3">
    <name type="scientific">Lithospermum erythrorhizon</name>
    <name type="common">Purple gromwell</name>
    <name type="synonym">Lithospermum officinale var. erythrorhizon</name>
    <dbReference type="NCBI Taxonomy" id="34254"/>
    <lineage>
        <taxon>Eukaryota</taxon>
        <taxon>Viridiplantae</taxon>
        <taxon>Streptophyta</taxon>
        <taxon>Embryophyta</taxon>
        <taxon>Tracheophyta</taxon>
        <taxon>Spermatophyta</taxon>
        <taxon>Magnoliopsida</taxon>
        <taxon>eudicotyledons</taxon>
        <taxon>Gunneridae</taxon>
        <taxon>Pentapetalae</taxon>
        <taxon>asterids</taxon>
        <taxon>lamiids</taxon>
        <taxon>Boraginales</taxon>
        <taxon>Boraginaceae</taxon>
        <taxon>Boraginoideae</taxon>
        <taxon>Lithospermeae</taxon>
        <taxon>Lithospermum</taxon>
    </lineage>
</organism>
<dbReference type="Proteomes" id="UP001454036">
    <property type="component" value="Unassembled WGS sequence"/>
</dbReference>
<keyword evidence="3" id="KW-1185">Reference proteome</keyword>
<proteinExistence type="predicted"/>
<feature type="region of interest" description="Disordered" evidence="1">
    <location>
        <begin position="1"/>
        <end position="23"/>
    </location>
</feature>
<accession>A0AAV3P7V7</accession>